<dbReference type="AlphaFoldDB" id="A0AAJ7FTT3"/>
<evidence type="ECO:0000256" key="1">
    <source>
        <dbReference type="ARBA" id="ARBA00002508"/>
    </source>
</evidence>
<dbReference type="GO" id="GO:0007548">
    <property type="term" value="P:sex differentiation"/>
    <property type="evidence" value="ECO:0007669"/>
    <property type="project" value="UniProtKB-KW"/>
</dbReference>
<dbReference type="GeneID" id="107273871"/>
<dbReference type="Pfam" id="PF05005">
    <property type="entry name" value="Ocnus"/>
    <property type="match status" value="1"/>
</dbReference>
<dbReference type="PANTHER" id="PTHR12258">
    <property type="entry name" value="JANUS-A/JANUS-B"/>
    <property type="match status" value="1"/>
</dbReference>
<feature type="active site" description="Proton acceptor" evidence="6">
    <location>
        <position position="80"/>
    </location>
</feature>
<evidence type="ECO:0000256" key="7">
    <source>
        <dbReference type="PIRSR" id="PIRSR607702-2"/>
    </source>
</evidence>
<evidence type="ECO:0000256" key="4">
    <source>
        <dbReference type="ARBA" id="ARBA00022928"/>
    </source>
</evidence>
<dbReference type="KEGG" id="ccin:107273871"/>
<evidence type="ECO:0000256" key="6">
    <source>
        <dbReference type="PIRSR" id="PIRSR607702-1"/>
    </source>
</evidence>
<feature type="binding site" evidence="7">
    <location>
        <position position="53"/>
    </location>
    <ligand>
        <name>substrate</name>
    </ligand>
</feature>
<evidence type="ECO:0000313" key="8">
    <source>
        <dbReference type="Proteomes" id="UP000694920"/>
    </source>
</evidence>
<dbReference type="SUPFAM" id="SSF143724">
    <property type="entry name" value="PHP14-like"/>
    <property type="match status" value="1"/>
</dbReference>
<keyword evidence="3" id="KW-0221">Differentiation</keyword>
<comment type="similarity">
    <text evidence="2">Belongs to the janus family.</text>
</comment>
<dbReference type="PANTHER" id="PTHR12258:SF5">
    <property type="entry name" value="BCDNA.GH02250-RELATED"/>
    <property type="match status" value="1"/>
</dbReference>
<dbReference type="GO" id="GO:0030154">
    <property type="term" value="P:cell differentiation"/>
    <property type="evidence" value="ECO:0007669"/>
    <property type="project" value="UniProtKB-KW"/>
</dbReference>
<evidence type="ECO:0000256" key="5">
    <source>
        <dbReference type="ARBA" id="ARBA00068494"/>
    </source>
</evidence>
<reference evidence="9" key="1">
    <citation type="submission" date="2025-08" db="UniProtKB">
        <authorList>
            <consortium name="RefSeq"/>
        </authorList>
    </citation>
    <scope>IDENTIFICATION</scope>
</reference>
<dbReference type="GO" id="GO:0101006">
    <property type="term" value="F:protein histidine phosphatase activity"/>
    <property type="evidence" value="ECO:0007669"/>
    <property type="project" value="TreeGrafter"/>
</dbReference>
<protein>
    <recommendedName>
        <fullName evidence="5">Sex-regulated protein janus-A</fullName>
    </recommendedName>
</protein>
<evidence type="ECO:0000256" key="2">
    <source>
        <dbReference type="ARBA" id="ARBA00010971"/>
    </source>
</evidence>
<evidence type="ECO:0000256" key="3">
    <source>
        <dbReference type="ARBA" id="ARBA00022782"/>
    </source>
</evidence>
<dbReference type="RefSeq" id="XP_015607949.1">
    <property type="nucleotide sequence ID" value="XM_015752463.1"/>
</dbReference>
<dbReference type="GO" id="GO:0005829">
    <property type="term" value="C:cytosol"/>
    <property type="evidence" value="ECO:0007669"/>
    <property type="project" value="TreeGrafter"/>
</dbReference>
<dbReference type="Proteomes" id="UP000694920">
    <property type="component" value="Unplaced"/>
</dbReference>
<sequence>MFFTSWKSFGFLWSSTRQNFHKAAIQNTRSFCIMAQLLDKIPDVDIDANGVFKYVLIMVHDDENKQSKPIVRGYSRASWHADIYDETGVQLKQYGSALDTECLGGGRINHNQPEKKILVYGYSQGFGKADHKITVDLLKKKYPEYNITWSDEGY</sequence>
<gene>
    <name evidence="9" type="primary">LOC107273871</name>
</gene>
<organism evidence="8 9">
    <name type="scientific">Cephus cinctus</name>
    <name type="common">Wheat stem sawfly</name>
    <dbReference type="NCBI Taxonomy" id="211228"/>
    <lineage>
        <taxon>Eukaryota</taxon>
        <taxon>Metazoa</taxon>
        <taxon>Ecdysozoa</taxon>
        <taxon>Arthropoda</taxon>
        <taxon>Hexapoda</taxon>
        <taxon>Insecta</taxon>
        <taxon>Pterygota</taxon>
        <taxon>Neoptera</taxon>
        <taxon>Endopterygota</taxon>
        <taxon>Hymenoptera</taxon>
        <taxon>Cephoidea</taxon>
        <taxon>Cephidae</taxon>
        <taxon>Cephus</taxon>
    </lineage>
</organism>
<dbReference type="FunFam" id="3.50.20.20:FF:000001">
    <property type="entry name" value="14 kDa phosphohistidine phosphatase"/>
    <property type="match status" value="1"/>
</dbReference>
<accession>A0AAJ7FTT3</accession>
<name>A0AAJ7FTT3_CEPCN</name>
<keyword evidence="8" id="KW-1185">Reference proteome</keyword>
<comment type="function">
    <text evidence="1">JanA and janB regulate somatic sex differentiation.</text>
</comment>
<dbReference type="Gene3D" id="3.50.20.20">
    <property type="entry name" value="Janus/Ocnus"/>
    <property type="match status" value="1"/>
</dbReference>
<proteinExistence type="inferred from homology"/>
<dbReference type="InterPro" id="IPR038596">
    <property type="entry name" value="Janus_sf"/>
</dbReference>
<dbReference type="InterPro" id="IPR007702">
    <property type="entry name" value="Janus"/>
</dbReference>
<keyword evidence="4" id="KW-0726">Sexual differentiation</keyword>
<evidence type="ECO:0000313" key="9">
    <source>
        <dbReference type="RefSeq" id="XP_015607949.1"/>
    </source>
</evidence>